<dbReference type="EMBL" id="BSYO01000001">
    <property type="protein sequence ID" value="GMG98927.1"/>
    <property type="molecule type" value="Genomic_DNA"/>
</dbReference>
<sequence length="200" mass="21938">MNGNKKKNTAGAANDEVEEMLREAEDAVLLKLNLNSHMAHARLSDLHPDLDRRFQALRSGSAPTRKPEISKISSDAEKMTQQTSAVGGERDDDLFARFAALRASVPKPSIVASSSVDSDQTDRCEQVDKLIADGNILSKGNSANDEDDEVEEIIRWAMDAARLDPSPSFDNDNELDDDLSDDSDNDGEDDGTRKERGCKM</sequence>
<feature type="region of interest" description="Disordered" evidence="1">
    <location>
        <begin position="158"/>
        <end position="200"/>
    </location>
</feature>
<feature type="compositionally biased region" description="Basic and acidic residues" evidence="1">
    <location>
        <begin position="65"/>
        <end position="78"/>
    </location>
</feature>
<evidence type="ECO:0000256" key="1">
    <source>
        <dbReference type="SAM" id="MobiDB-lite"/>
    </source>
</evidence>
<protein>
    <submittedName>
        <fullName evidence="2">Uncharacterized protein</fullName>
    </submittedName>
</protein>
<dbReference type="Proteomes" id="UP001279734">
    <property type="component" value="Unassembled WGS sequence"/>
</dbReference>
<name>A0AAD3P5V5_NEPGR</name>
<feature type="compositionally biased region" description="Acidic residues" evidence="1">
    <location>
        <begin position="171"/>
        <end position="189"/>
    </location>
</feature>
<proteinExistence type="predicted"/>
<accession>A0AAD3P5V5</accession>
<gene>
    <name evidence="2" type="ORF">Nepgr_000767</name>
</gene>
<reference evidence="2" key="1">
    <citation type="submission" date="2023-05" db="EMBL/GenBank/DDBJ databases">
        <title>Nepenthes gracilis genome sequencing.</title>
        <authorList>
            <person name="Fukushima K."/>
        </authorList>
    </citation>
    <scope>NUCLEOTIDE SEQUENCE</scope>
    <source>
        <strain evidence="2">SING2019-196</strain>
    </source>
</reference>
<keyword evidence="3" id="KW-1185">Reference proteome</keyword>
<evidence type="ECO:0000313" key="2">
    <source>
        <dbReference type="EMBL" id="GMG98927.1"/>
    </source>
</evidence>
<comment type="caution">
    <text evidence="2">The sequence shown here is derived from an EMBL/GenBank/DDBJ whole genome shotgun (WGS) entry which is preliminary data.</text>
</comment>
<organism evidence="2 3">
    <name type="scientific">Nepenthes gracilis</name>
    <name type="common">Slender pitcher plant</name>
    <dbReference type="NCBI Taxonomy" id="150966"/>
    <lineage>
        <taxon>Eukaryota</taxon>
        <taxon>Viridiplantae</taxon>
        <taxon>Streptophyta</taxon>
        <taxon>Embryophyta</taxon>
        <taxon>Tracheophyta</taxon>
        <taxon>Spermatophyta</taxon>
        <taxon>Magnoliopsida</taxon>
        <taxon>eudicotyledons</taxon>
        <taxon>Gunneridae</taxon>
        <taxon>Pentapetalae</taxon>
        <taxon>Caryophyllales</taxon>
        <taxon>Nepenthaceae</taxon>
        <taxon>Nepenthes</taxon>
    </lineage>
</organism>
<dbReference type="AlphaFoldDB" id="A0AAD3P5V5"/>
<feature type="region of interest" description="Disordered" evidence="1">
    <location>
        <begin position="57"/>
        <end position="90"/>
    </location>
</feature>
<evidence type="ECO:0000313" key="3">
    <source>
        <dbReference type="Proteomes" id="UP001279734"/>
    </source>
</evidence>
<feature type="compositionally biased region" description="Basic and acidic residues" evidence="1">
    <location>
        <begin position="190"/>
        <end position="200"/>
    </location>
</feature>